<feature type="non-terminal residue" evidence="1">
    <location>
        <position position="115"/>
    </location>
</feature>
<sequence>MMSFDYRLNPIYPIKKCLSCGALYTTDYCCSVGILGDKIICDLDKTPDLSQRSPQNCPKCGNPVYGHYCQGCALLRKKFKEDLFASCVENGILQDSFGPSNDNSNIANALREPFV</sequence>
<accession>A0A699SZ58</accession>
<comment type="caution">
    <text evidence="1">The sequence shown here is derived from an EMBL/GenBank/DDBJ whole genome shotgun (WGS) entry which is preliminary data.</text>
</comment>
<dbReference type="AlphaFoldDB" id="A0A699SZ58"/>
<evidence type="ECO:0000313" key="1">
    <source>
        <dbReference type="EMBL" id="GFD01974.1"/>
    </source>
</evidence>
<organism evidence="1">
    <name type="scientific">Tanacetum cinerariifolium</name>
    <name type="common">Dalmatian daisy</name>
    <name type="synonym">Chrysanthemum cinerariifolium</name>
    <dbReference type="NCBI Taxonomy" id="118510"/>
    <lineage>
        <taxon>Eukaryota</taxon>
        <taxon>Viridiplantae</taxon>
        <taxon>Streptophyta</taxon>
        <taxon>Embryophyta</taxon>
        <taxon>Tracheophyta</taxon>
        <taxon>Spermatophyta</taxon>
        <taxon>Magnoliopsida</taxon>
        <taxon>eudicotyledons</taxon>
        <taxon>Gunneridae</taxon>
        <taxon>Pentapetalae</taxon>
        <taxon>asterids</taxon>
        <taxon>campanulids</taxon>
        <taxon>Asterales</taxon>
        <taxon>Asteraceae</taxon>
        <taxon>Asteroideae</taxon>
        <taxon>Anthemideae</taxon>
        <taxon>Anthemidinae</taxon>
        <taxon>Tanacetum</taxon>
    </lineage>
</organism>
<dbReference type="EMBL" id="BKCJ011194938">
    <property type="protein sequence ID" value="GFD01974.1"/>
    <property type="molecule type" value="Genomic_DNA"/>
</dbReference>
<reference evidence="1" key="1">
    <citation type="journal article" date="2019" name="Sci. Rep.">
        <title>Draft genome of Tanacetum cinerariifolium, the natural source of mosquito coil.</title>
        <authorList>
            <person name="Yamashiro T."/>
            <person name="Shiraishi A."/>
            <person name="Satake H."/>
            <person name="Nakayama K."/>
        </authorList>
    </citation>
    <scope>NUCLEOTIDE SEQUENCE</scope>
</reference>
<protein>
    <submittedName>
        <fullName evidence="1">Uncharacterized protein</fullName>
    </submittedName>
</protein>
<gene>
    <name evidence="1" type="ORF">Tci_873943</name>
</gene>
<name>A0A699SZ58_TANCI</name>
<proteinExistence type="predicted"/>